<comment type="caution">
    <text evidence="1">The sequence shown here is derived from an EMBL/GenBank/DDBJ whole genome shotgun (WGS) entry which is preliminary data.</text>
</comment>
<reference evidence="1 2" key="1">
    <citation type="journal article" date="2019" name="Commun. Biol.">
        <title>The bagworm genome reveals a unique fibroin gene that provides high tensile strength.</title>
        <authorList>
            <person name="Kono N."/>
            <person name="Nakamura H."/>
            <person name="Ohtoshi R."/>
            <person name="Tomita M."/>
            <person name="Numata K."/>
            <person name="Arakawa K."/>
        </authorList>
    </citation>
    <scope>NUCLEOTIDE SEQUENCE [LARGE SCALE GENOMIC DNA]</scope>
</reference>
<evidence type="ECO:0000313" key="2">
    <source>
        <dbReference type="Proteomes" id="UP000299102"/>
    </source>
</evidence>
<protein>
    <submittedName>
        <fullName evidence="1">Uncharacterized protein</fullName>
    </submittedName>
</protein>
<accession>A0A4C1VEW2</accession>
<sequence length="171" mass="19114">MRRSESKGARLEPITGKDYDDESVCTSVRNFMSEIVKEEDICGSDDIIDAVIKEGIDLDDTIDSCWLQGNQNTSISTRLEKCFSPYLTPSPGNHCPEKKLIDPELLSKQNNPKQGIPSKVDLDNYADNESVLCDVPKVTEYSSDLLLLPSPHFSSFDPRSIRYPILVQETG</sequence>
<dbReference type="Proteomes" id="UP000299102">
    <property type="component" value="Unassembled WGS sequence"/>
</dbReference>
<dbReference type="AlphaFoldDB" id="A0A4C1VEW2"/>
<dbReference type="OrthoDB" id="8922241at2759"/>
<dbReference type="EMBL" id="BGZK01000329">
    <property type="protein sequence ID" value="GBP37149.1"/>
    <property type="molecule type" value="Genomic_DNA"/>
</dbReference>
<gene>
    <name evidence="1" type="ORF">EVAR_24281_1</name>
</gene>
<keyword evidence="2" id="KW-1185">Reference proteome</keyword>
<evidence type="ECO:0000313" key="1">
    <source>
        <dbReference type="EMBL" id="GBP37149.1"/>
    </source>
</evidence>
<organism evidence="1 2">
    <name type="scientific">Eumeta variegata</name>
    <name type="common">Bagworm moth</name>
    <name type="synonym">Eumeta japonica</name>
    <dbReference type="NCBI Taxonomy" id="151549"/>
    <lineage>
        <taxon>Eukaryota</taxon>
        <taxon>Metazoa</taxon>
        <taxon>Ecdysozoa</taxon>
        <taxon>Arthropoda</taxon>
        <taxon>Hexapoda</taxon>
        <taxon>Insecta</taxon>
        <taxon>Pterygota</taxon>
        <taxon>Neoptera</taxon>
        <taxon>Endopterygota</taxon>
        <taxon>Lepidoptera</taxon>
        <taxon>Glossata</taxon>
        <taxon>Ditrysia</taxon>
        <taxon>Tineoidea</taxon>
        <taxon>Psychidae</taxon>
        <taxon>Oiketicinae</taxon>
        <taxon>Eumeta</taxon>
    </lineage>
</organism>
<name>A0A4C1VEW2_EUMVA</name>
<proteinExistence type="predicted"/>